<evidence type="ECO:0000313" key="3">
    <source>
        <dbReference type="Proteomes" id="UP000295264"/>
    </source>
</evidence>
<reference evidence="2 3" key="1">
    <citation type="journal article" date="2018" name="Genomics">
        <title>Molecular footprints of inshore aquatic adaptation in Indo-Pacific humpback dolphin (Sousa chinensis).</title>
        <authorList>
            <person name="Ming Y."/>
            <person name="Jian J."/>
            <person name="Yu F."/>
            <person name="Yu X."/>
            <person name="Wang J."/>
            <person name="Liu W."/>
        </authorList>
    </citation>
    <scope>NUCLEOTIDE SEQUENCE [LARGE SCALE GENOMIC DNA]</scope>
    <source>
        <strain evidence="2">MY-2018</strain>
        <tissue evidence="2">Skin</tissue>
    </source>
</reference>
<comment type="caution">
    <text evidence="2">The sequence shown here is derived from an EMBL/GenBank/DDBJ whole genome shotgun (WGS) entry which is preliminary data.</text>
</comment>
<keyword evidence="3" id="KW-1185">Reference proteome</keyword>
<feature type="compositionally biased region" description="Basic and acidic residues" evidence="1">
    <location>
        <begin position="27"/>
        <end position="36"/>
    </location>
</feature>
<evidence type="ECO:0000313" key="2">
    <source>
        <dbReference type="EMBL" id="TEA37643.1"/>
    </source>
</evidence>
<accession>A0A484GPW3</accession>
<name>A0A484GPW3_SOUCH</name>
<feature type="region of interest" description="Disordered" evidence="1">
    <location>
        <begin position="1"/>
        <end position="51"/>
    </location>
</feature>
<protein>
    <submittedName>
        <fullName evidence="2">Uncharacterized protein</fullName>
    </submittedName>
</protein>
<proteinExistence type="predicted"/>
<gene>
    <name evidence="2" type="ORF">DBR06_SOUSAS5310084</name>
</gene>
<dbReference type="EMBL" id="QWLN02005217">
    <property type="protein sequence ID" value="TEA37643.1"/>
    <property type="molecule type" value="Genomic_DNA"/>
</dbReference>
<organism evidence="2 3">
    <name type="scientific">Sousa chinensis</name>
    <name type="common">Indo-pacific humpbacked dolphin</name>
    <name type="synonym">Steno chinensis</name>
    <dbReference type="NCBI Taxonomy" id="103600"/>
    <lineage>
        <taxon>Eukaryota</taxon>
        <taxon>Metazoa</taxon>
        <taxon>Chordata</taxon>
        <taxon>Craniata</taxon>
        <taxon>Vertebrata</taxon>
        <taxon>Euteleostomi</taxon>
        <taxon>Mammalia</taxon>
        <taxon>Eutheria</taxon>
        <taxon>Laurasiatheria</taxon>
        <taxon>Artiodactyla</taxon>
        <taxon>Whippomorpha</taxon>
        <taxon>Cetacea</taxon>
        <taxon>Odontoceti</taxon>
        <taxon>Delphinidae</taxon>
        <taxon>Sousa</taxon>
    </lineage>
</organism>
<sequence>MFVGGKAERPSMAGGQGRGATKQVLGAEEREREKRGFCNSPGAAFDSGSSGAVSNLCQDAAKQLQEHERGGAAETLARAPAHRGKPGSLELWLPGPPTAIQQAKEIPEVLVEPRGRRCCLPGRFLGEGSALRSL</sequence>
<dbReference type="AlphaFoldDB" id="A0A484GPW3"/>
<feature type="non-terminal residue" evidence="2">
    <location>
        <position position="134"/>
    </location>
</feature>
<dbReference type="Proteomes" id="UP000295264">
    <property type="component" value="Unassembled WGS sequence"/>
</dbReference>
<evidence type="ECO:0000256" key="1">
    <source>
        <dbReference type="SAM" id="MobiDB-lite"/>
    </source>
</evidence>
<feature type="region of interest" description="Disordered" evidence="1">
    <location>
        <begin position="65"/>
        <end position="89"/>
    </location>
</feature>